<keyword evidence="2 5" id="KW-0238">DNA-binding</keyword>
<dbReference type="PROSITE" id="PS50071">
    <property type="entry name" value="HOMEOBOX_2"/>
    <property type="match status" value="1"/>
</dbReference>
<dbReference type="Gramene" id="AET2Gv20578200.1">
    <property type="protein sequence ID" value="AET2Gv20578200.1"/>
    <property type="gene ID" value="AET2Gv20578200"/>
</dbReference>
<dbReference type="GO" id="GO:0000981">
    <property type="term" value="F:DNA-binding transcription factor activity, RNA polymerase II-specific"/>
    <property type="evidence" value="ECO:0007669"/>
    <property type="project" value="InterPro"/>
</dbReference>
<dbReference type="PROSITE" id="PS00027">
    <property type="entry name" value="HOMEOBOX_1"/>
    <property type="match status" value="1"/>
</dbReference>
<dbReference type="InterPro" id="IPR017970">
    <property type="entry name" value="Homeobox_CS"/>
</dbReference>
<dbReference type="PANTHER" id="PTHR11850">
    <property type="entry name" value="HOMEOBOX PROTEIN TRANSCRIPTION FACTORS"/>
    <property type="match status" value="1"/>
</dbReference>
<evidence type="ECO:0000256" key="4">
    <source>
        <dbReference type="ARBA" id="ARBA00023242"/>
    </source>
</evidence>
<dbReference type="SMART" id="SM00389">
    <property type="entry name" value="HOX"/>
    <property type="match status" value="1"/>
</dbReference>
<dbReference type="FunFam" id="1.10.10.60:FF:000076">
    <property type="entry name" value="Homeobox protein knotted-1-like 2"/>
    <property type="match status" value="1"/>
</dbReference>
<comment type="subcellular location">
    <subcellularLocation>
        <location evidence="1 5">Nucleus</location>
    </subcellularLocation>
</comment>
<dbReference type="SMART" id="SM01188">
    <property type="entry name" value="ELK"/>
    <property type="match status" value="1"/>
</dbReference>
<reference evidence="10" key="4">
    <citation type="submission" date="2019-03" db="UniProtKB">
        <authorList>
            <consortium name="EnsemblPlants"/>
        </authorList>
    </citation>
    <scope>IDENTIFICATION</scope>
</reference>
<dbReference type="InterPro" id="IPR005541">
    <property type="entry name" value="KNOX2"/>
</dbReference>
<evidence type="ECO:0000313" key="11">
    <source>
        <dbReference type="Proteomes" id="UP000015105"/>
    </source>
</evidence>
<dbReference type="InterPro" id="IPR001356">
    <property type="entry name" value="HD"/>
</dbReference>
<evidence type="ECO:0000259" key="8">
    <source>
        <dbReference type="PROSITE" id="PS50071"/>
    </source>
</evidence>
<keyword evidence="11" id="KW-1185">Reference proteome</keyword>
<evidence type="ECO:0000313" key="10">
    <source>
        <dbReference type="EnsemblPlants" id="AET2Gv20578200.1"/>
    </source>
</evidence>
<dbReference type="InterPro" id="IPR009057">
    <property type="entry name" value="Homeodomain-like_sf"/>
</dbReference>
<dbReference type="InterPro" id="IPR050224">
    <property type="entry name" value="TALE_homeobox"/>
</dbReference>
<evidence type="ECO:0000256" key="5">
    <source>
        <dbReference type="PROSITE-ProRule" id="PRU00108"/>
    </source>
</evidence>
<keyword evidence="3 5" id="KW-0371">Homeobox</keyword>
<reference evidence="10" key="3">
    <citation type="journal article" date="2017" name="Nature">
        <title>Genome sequence of the progenitor of the wheat D genome Aegilops tauschii.</title>
        <authorList>
            <person name="Luo M.C."/>
            <person name="Gu Y.Q."/>
            <person name="Puiu D."/>
            <person name="Wang H."/>
            <person name="Twardziok S.O."/>
            <person name="Deal K.R."/>
            <person name="Huo N."/>
            <person name="Zhu T."/>
            <person name="Wang L."/>
            <person name="Wang Y."/>
            <person name="McGuire P.E."/>
            <person name="Liu S."/>
            <person name="Long H."/>
            <person name="Ramasamy R.K."/>
            <person name="Rodriguez J.C."/>
            <person name="Van S.L."/>
            <person name="Yuan L."/>
            <person name="Wang Z."/>
            <person name="Xia Z."/>
            <person name="Xiao L."/>
            <person name="Anderson O.D."/>
            <person name="Ouyang S."/>
            <person name="Liang Y."/>
            <person name="Zimin A.V."/>
            <person name="Pertea G."/>
            <person name="Qi P."/>
            <person name="Bennetzen J.L."/>
            <person name="Dai X."/>
            <person name="Dawson M.W."/>
            <person name="Muller H.G."/>
            <person name="Kugler K."/>
            <person name="Rivarola-Duarte L."/>
            <person name="Spannagl M."/>
            <person name="Mayer K.F.X."/>
            <person name="Lu F.H."/>
            <person name="Bevan M.W."/>
            <person name="Leroy P."/>
            <person name="Li P."/>
            <person name="You F.M."/>
            <person name="Sun Q."/>
            <person name="Liu Z."/>
            <person name="Lyons E."/>
            <person name="Wicker T."/>
            <person name="Salzberg S.L."/>
            <person name="Devos K.M."/>
            <person name="Dvorak J."/>
        </authorList>
    </citation>
    <scope>NUCLEOTIDE SEQUENCE [LARGE SCALE GENOMIC DNA]</scope>
    <source>
        <strain evidence="10">cv. AL8/78</strain>
    </source>
</reference>
<feature type="compositionally biased region" description="Basic and acidic residues" evidence="7">
    <location>
        <begin position="245"/>
        <end position="260"/>
    </location>
</feature>
<dbReference type="Gene3D" id="1.10.10.60">
    <property type="entry name" value="Homeodomain-like"/>
    <property type="match status" value="1"/>
</dbReference>
<organism evidence="10 11">
    <name type="scientific">Aegilops tauschii subsp. strangulata</name>
    <name type="common">Goatgrass</name>
    <dbReference type="NCBI Taxonomy" id="200361"/>
    <lineage>
        <taxon>Eukaryota</taxon>
        <taxon>Viridiplantae</taxon>
        <taxon>Streptophyta</taxon>
        <taxon>Embryophyta</taxon>
        <taxon>Tracheophyta</taxon>
        <taxon>Spermatophyta</taxon>
        <taxon>Magnoliopsida</taxon>
        <taxon>Liliopsida</taxon>
        <taxon>Poales</taxon>
        <taxon>Poaceae</taxon>
        <taxon>BOP clade</taxon>
        <taxon>Pooideae</taxon>
        <taxon>Triticodae</taxon>
        <taxon>Triticeae</taxon>
        <taxon>Triticinae</taxon>
        <taxon>Aegilops</taxon>
    </lineage>
</organism>
<reference evidence="11" key="2">
    <citation type="journal article" date="2017" name="Nat. Plants">
        <title>The Aegilops tauschii genome reveals multiple impacts of transposons.</title>
        <authorList>
            <person name="Zhao G."/>
            <person name="Zou C."/>
            <person name="Li K."/>
            <person name="Wang K."/>
            <person name="Li T."/>
            <person name="Gao L."/>
            <person name="Zhang X."/>
            <person name="Wang H."/>
            <person name="Yang Z."/>
            <person name="Liu X."/>
            <person name="Jiang W."/>
            <person name="Mao L."/>
            <person name="Kong X."/>
            <person name="Jiao Y."/>
            <person name="Jia J."/>
        </authorList>
    </citation>
    <scope>NUCLEOTIDE SEQUENCE [LARGE SCALE GENOMIC DNA]</scope>
    <source>
        <strain evidence="11">cv. AL8/78</strain>
    </source>
</reference>
<evidence type="ECO:0000256" key="3">
    <source>
        <dbReference type="ARBA" id="ARBA00023155"/>
    </source>
</evidence>
<dbReference type="SUPFAM" id="SSF46689">
    <property type="entry name" value="Homeodomain-like"/>
    <property type="match status" value="1"/>
</dbReference>
<feature type="DNA-binding region" description="Homeobox; TALE-type" evidence="5">
    <location>
        <begin position="284"/>
        <end position="347"/>
    </location>
</feature>
<dbReference type="InterPro" id="IPR005540">
    <property type="entry name" value="KNOX1"/>
</dbReference>
<dbReference type="GO" id="GO:0005634">
    <property type="term" value="C:nucleus"/>
    <property type="evidence" value="ECO:0007669"/>
    <property type="project" value="UniProtKB-SubCell"/>
</dbReference>
<dbReference type="Pfam" id="PF05920">
    <property type="entry name" value="Homeobox_KN"/>
    <property type="match status" value="1"/>
</dbReference>
<dbReference type="Pfam" id="PF03791">
    <property type="entry name" value="KNOX2"/>
    <property type="match status" value="1"/>
</dbReference>
<evidence type="ECO:0008006" key="12">
    <source>
        <dbReference type="Google" id="ProtNLM"/>
    </source>
</evidence>
<reference evidence="10" key="5">
    <citation type="journal article" date="2021" name="G3 (Bethesda)">
        <title>Aegilops tauschii genome assembly Aet v5.0 features greater sequence contiguity and improved annotation.</title>
        <authorList>
            <person name="Wang L."/>
            <person name="Zhu T."/>
            <person name="Rodriguez J.C."/>
            <person name="Deal K.R."/>
            <person name="Dubcovsky J."/>
            <person name="McGuire P.E."/>
            <person name="Lux T."/>
            <person name="Spannagl M."/>
            <person name="Mayer K.F.X."/>
            <person name="Baldrich P."/>
            <person name="Meyers B.C."/>
            <person name="Huo N."/>
            <person name="Gu Y.Q."/>
            <person name="Zhou H."/>
            <person name="Devos K.M."/>
            <person name="Bennetzen J.L."/>
            <person name="Unver T."/>
            <person name="Budak H."/>
            <person name="Gulick P.J."/>
            <person name="Galiba G."/>
            <person name="Kalapos B."/>
            <person name="Nelson D.R."/>
            <person name="Li P."/>
            <person name="You F.M."/>
            <person name="Luo M.C."/>
            <person name="Dvorak J."/>
        </authorList>
    </citation>
    <scope>NUCLEOTIDE SEQUENCE [LARGE SCALE GENOMIC DNA]</scope>
    <source>
        <strain evidence="10">cv. AL8/78</strain>
    </source>
</reference>
<accession>A0A453BNK6</accession>
<dbReference type="AlphaFoldDB" id="A0A453BNK6"/>
<dbReference type="InterPro" id="IPR008422">
    <property type="entry name" value="KN_HD"/>
</dbReference>
<evidence type="ECO:0000256" key="1">
    <source>
        <dbReference type="ARBA" id="ARBA00004123"/>
    </source>
</evidence>
<feature type="domain" description="Homeobox" evidence="8">
    <location>
        <begin position="283"/>
        <end position="346"/>
    </location>
</feature>
<keyword evidence="4 5" id="KW-0539">Nucleus</keyword>
<reference evidence="11" key="1">
    <citation type="journal article" date="2014" name="Science">
        <title>Ancient hybridizations among the ancestral genomes of bread wheat.</title>
        <authorList>
            <consortium name="International Wheat Genome Sequencing Consortium,"/>
            <person name="Marcussen T."/>
            <person name="Sandve S.R."/>
            <person name="Heier L."/>
            <person name="Spannagl M."/>
            <person name="Pfeifer M."/>
            <person name="Jakobsen K.S."/>
            <person name="Wulff B.B."/>
            <person name="Steuernagel B."/>
            <person name="Mayer K.F."/>
            <person name="Olsen O.A."/>
        </authorList>
    </citation>
    <scope>NUCLEOTIDE SEQUENCE [LARGE SCALE GENOMIC DNA]</scope>
    <source>
        <strain evidence="11">cv. AL8/78</strain>
    </source>
</reference>
<feature type="region of interest" description="Disordered" evidence="7">
    <location>
        <begin position="220"/>
        <end position="260"/>
    </location>
</feature>
<sequence length="382" mass="42493">PLLPYTELRGIEKRSLSVELYFSLSSYELGFVNLLMDQRSFGNLGAGEGGSSSSKASSSFLQLQPLSTTTVASGPGPMGGTYYGTPLALHQAAAAAGSSQYQFHHHKSSGEEISQAEAEAIKAKIMAHPQYTALLVAYLDCQKVGAPPDVLERLTAMAAKLDAHPPGRLHEARDPELDQFMEAYCNMLAKYREELTRPIEEAMEFLKRVEAQLDSITGGGHGSARLSLADGKCEGAGSSEDEMDASGRENEPPEIDPRAEDKELKYQLLKKYSGYLSSLRQEFSKKKKKGKLPKEARQKLLHWWELHYKWPYPSETEKIALAESTGLDQKQINNWFINQRKRHWKPSEDMPFVMMEGFHPQNAAALYMDGQFMADGMYSLGS</sequence>
<dbReference type="PROSITE" id="PS51213">
    <property type="entry name" value="ELK"/>
    <property type="match status" value="1"/>
</dbReference>
<dbReference type="EnsemblPlants" id="AET2Gv20578200.1">
    <property type="protein sequence ID" value="AET2Gv20578200.1"/>
    <property type="gene ID" value="AET2Gv20578200"/>
</dbReference>
<comment type="similarity">
    <text evidence="6">Belongs to the TALE/KNOX homeobox family.</text>
</comment>
<evidence type="ECO:0000256" key="2">
    <source>
        <dbReference type="ARBA" id="ARBA00023125"/>
    </source>
</evidence>
<proteinExistence type="inferred from homology"/>
<dbReference type="Pfam" id="PF03789">
    <property type="entry name" value="ELK"/>
    <property type="match status" value="1"/>
</dbReference>
<dbReference type="SMART" id="SM01256">
    <property type="entry name" value="KNOX2"/>
    <property type="match status" value="1"/>
</dbReference>
<dbReference type="SMART" id="SM01255">
    <property type="entry name" value="KNOX1"/>
    <property type="match status" value="1"/>
</dbReference>
<evidence type="ECO:0000259" key="9">
    <source>
        <dbReference type="PROSITE" id="PS51213"/>
    </source>
</evidence>
<dbReference type="Pfam" id="PF03790">
    <property type="entry name" value="KNOX1"/>
    <property type="match status" value="1"/>
</dbReference>
<name>A0A453BNK6_AEGTS</name>
<evidence type="ECO:0000256" key="6">
    <source>
        <dbReference type="PROSITE-ProRule" id="PRU00559"/>
    </source>
</evidence>
<dbReference type="InterPro" id="IPR005539">
    <property type="entry name" value="ELK_dom"/>
</dbReference>
<evidence type="ECO:0000256" key="7">
    <source>
        <dbReference type="SAM" id="MobiDB-lite"/>
    </source>
</evidence>
<dbReference type="CDD" id="cd00086">
    <property type="entry name" value="homeodomain"/>
    <property type="match status" value="1"/>
</dbReference>
<dbReference type="GO" id="GO:0003677">
    <property type="term" value="F:DNA binding"/>
    <property type="evidence" value="ECO:0007669"/>
    <property type="project" value="UniProtKB-UniRule"/>
</dbReference>
<feature type="domain" description="ELK" evidence="9">
    <location>
        <begin position="263"/>
        <end position="283"/>
    </location>
</feature>
<protein>
    <recommendedName>
        <fullName evidence="12">Homeobox domain-containing protein</fullName>
    </recommendedName>
</protein>
<dbReference type="Proteomes" id="UP000015105">
    <property type="component" value="Chromosome 2D"/>
</dbReference>
<dbReference type="STRING" id="200361.A0A453BNK6"/>